<keyword evidence="5" id="KW-0227">DNA damage</keyword>
<evidence type="ECO:0000256" key="7">
    <source>
        <dbReference type="ARBA" id="ARBA00023204"/>
    </source>
</evidence>
<evidence type="ECO:0000256" key="5">
    <source>
        <dbReference type="ARBA" id="ARBA00022763"/>
    </source>
</evidence>
<evidence type="ECO:0000313" key="13">
    <source>
        <dbReference type="EMBL" id="CBY23128.1"/>
    </source>
</evidence>
<feature type="compositionally biased region" description="Polar residues" evidence="11">
    <location>
        <begin position="555"/>
        <end position="571"/>
    </location>
</feature>
<dbReference type="GO" id="GO:0033186">
    <property type="term" value="C:CAF-1 complex"/>
    <property type="evidence" value="ECO:0007669"/>
    <property type="project" value="TreeGrafter"/>
</dbReference>
<dbReference type="PANTHER" id="PTHR15271">
    <property type="entry name" value="CHROMATIN ASSEMBLY FACTOR 1 SUBUNIT B"/>
    <property type="match status" value="1"/>
</dbReference>
<feature type="compositionally biased region" description="Basic residues" evidence="11">
    <location>
        <begin position="792"/>
        <end position="802"/>
    </location>
</feature>
<evidence type="ECO:0000256" key="8">
    <source>
        <dbReference type="ARBA" id="ARBA00023242"/>
    </source>
</evidence>
<feature type="compositionally biased region" description="Low complexity" evidence="11">
    <location>
        <begin position="768"/>
        <end position="784"/>
    </location>
</feature>
<dbReference type="GO" id="GO:0006335">
    <property type="term" value="P:DNA replication-dependent chromatin assembly"/>
    <property type="evidence" value="ECO:0007669"/>
    <property type="project" value="InterPro"/>
</dbReference>
<dbReference type="PROSITE" id="PS50082">
    <property type="entry name" value="WD_REPEATS_2"/>
    <property type="match status" value="3"/>
</dbReference>
<feature type="compositionally biased region" description="Polar residues" evidence="11">
    <location>
        <begin position="855"/>
        <end position="871"/>
    </location>
</feature>
<dbReference type="EMBL" id="FN653020">
    <property type="protein sequence ID" value="CBY23128.1"/>
    <property type="molecule type" value="Genomic_DNA"/>
</dbReference>
<comment type="subcellular location">
    <subcellularLocation>
        <location evidence="1">Nucleus</location>
    </subcellularLocation>
</comment>
<proteinExistence type="inferred from homology"/>
<dbReference type="Pfam" id="PF24105">
    <property type="entry name" value="Beta-prop_CAF1B_HIR1"/>
    <property type="match status" value="2"/>
</dbReference>
<name>E4X030_OIKDI</name>
<evidence type="ECO:0000256" key="1">
    <source>
        <dbReference type="ARBA" id="ARBA00004123"/>
    </source>
</evidence>
<feature type="compositionally biased region" description="Polar residues" evidence="11">
    <location>
        <begin position="820"/>
        <end position="830"/>
    </location>
</feature>
<dbReference type="AlphaFoldDB" id="E4X030"/>
<dbReference type="SUPFAM" id="SSF50978">
    <property type="entry name" value="WD40 repeat-like"/>
    <property type="match status" value="1"/>
</dbReference>
<evidence type="ECO:0000256" key="9">
    <source>
        <dbReference type="PROSITE-ProRule" id="PRU00221"/>
    </source>
</evidence>
<evidence type="ECO:0000313" key="14">
    <source>
        <dbReference type="Proteomes" id="UP000001307"/>
    </source>
</evidence>
<feature type="domain" description="CAF1B/HIR1 beta-propeller" evidence="12">
    <location>
        <begin position="32"/>
        <end position="271"/>
    </location>
</feature>
<dbReference type="PROSITE" id="PS50294">
    <property type="entry name" value="WD_REPEATS_REGION"/>
    <property type="match status" value="1"/>
</dbReference>
<dbReference type="InterPro" id="IPR036322">
    <property type="entry name" value="WD40_repeat_dom_sf"/>
</dbReference>
<dbReference type="PANTHER" id="PTHR15271:SF4">
    <property type="entry name" value="CHROMATIN ASSEMBLY FACTOR 1 SUBUNIT B"/>
    <property type="match status" value="1"/>
</dbReference>
<feature type="compositionally biased region" description="Basic and acidic residues" evidence="11">
    <location>
        <begin position="803"/>
        <end position="819"/>
    </location>
</feature>
<evidence type="ECO:0000256" key="11">
    <source>
        <dbReference type="SAM" id="MobiDB-lite"/>
    </source>
</evidence>
<evidence type="ECO:0000256" key="6">
    <source>
        <dbReference type="ARBA" id="ARBA00022853"/>
    </source>
</evidence>
<dbReference type="OrthoDB" id="71227at2759"/>
<feature type="repeat" description="WD" evidence="9">
    <location>
        <begin position="177"/>
        <end position="208"/>
    </location>
</feature>
<evidence type="ECO:0000256" key="4">
    <source>
        <dbReference type="ARBA" id="ARBA00022737"/>
    </source>
</evidence>
<dbReference type="InterPro" id="IPR015943">
    <property type="entry name" value="WD40/YVTN_repeat-like_dom_sf"/>
</dbReference>
<feature type="region of interest" description="Disordered" evidence="11">
    <location>
        <begin position="555"/>
        <end position="889"/>
    </location>
</feature>
<keyword evidence="7" id="KW-0234">DNA repair</keyword>
<dbReference type="GO" id="GO:0006281">
    <property type="term" value="P:DNA repair"/>
    <property type="evidence" value="ECO:0007669"/>
    <property type="project" value="UniProtKB-KW"/>
</dbReference>
<keyword evidence="14" id="KW-1185">Reference proteome</keyword>
<keyword evidence="3 9" id="KW-0853">WD repeat</keyword>
<dbReference type="Gene3D" id="2.130.10.10">
    <property type="entry name" value="YVTN repeat-like/Quinoprotein amine dehydrogenase"/>
    <property type="match status" value="2"/>
</dbReference>
<evidence type="ECO:0000259" key="12">
    <source>
        <dbReference type="Pfam" id="PF24105"/>
    </source>
</evidence>
<dbReference type="Proteomes" id="UP000001307">
    <property type="component" value="Unassembled WGS sequence"/>
</dbReference>
<feature type="region of interest" description="Disordered" evidence="11">
    <location>
        <begin position="274"/>
        <end position="297"/>
    </location>
</feature>
<reference evidence="13" key="1">
    <citation type="journal article" date="2010" name="Science">
        <title>Plasticity of animal genome architecture unmasked by rapid evolution of a pelagic tunicate.</title>
        <authorList>
            <person name="Denoeud F."/>
            <person name="Henriet S."/>
            <person name="Mungpakdee S."/>
            <person name="Aury J.M."/>
            <person name="Da Silva C."/>
            <person name="Brinkmann H."/>
            <person name="Mikhaleva J."/>
            <person name="Olsen L.C."/>
            <person name="Jubin C."/>
            <person name="Canestro C."/>
            <person name="Bouquet J.M."/>
            <person name="Danks G."/>
            <person name="Poulain J."/>
            <person name="Campsteijn C."/>
            <person name="Adamski M."/>
            <person name="Cross I."/>
            <person name="Yadetie F."/>
            <person name="Muffato M."/>
            <person name="Louis A."/>
            <person name="Butcher S."/>
            <person name="Tsagkogeorga G."/>
            <person name="Konrad A."/>
            <person name="Singh S."/>
            <person name="Jensen M.F."/>
            <person name="Cong E.H."/>
            <person name="Eikeseth-Otteraa H."/>
            <person name="Noel B."/>
            <person name="Anthouard V."/>
            <person name="Porcel B.M."/>
            <person name="Kachouri-Lafond R."/>
            <person name="Nishino A."/>
            <person name="Ugolini M."/>
            <person name="Chourrout P."/>
            <person name="Nishida H."/>
            <person name="Aasland R."/>
            <person name="Huzurbazar S."/>
            <person name="Westhof E."/>
            <person name="Delsuc F."/>
            <person name="Lehrach H."/>
            <person name="Reinhardt R."/>
            <person name="Weissenbach J."/>
            <person name="Roy S.W."/>
            <person name="Artiguenave F."/>
            <person name="Postlethwait J.H."/>
            <person name="Manak J.R."/>
            <person name="Thompson E.M."/>
            <person name="Jaillon O."/>
            <person name="Du Pasquier L."/>
            <person name="Boudinot P."/>
            <person name="Liberles D.A."/>
            <person name="Volff J.N."/>
            <person name="Philippe H."/>
            <person name="Lenhard B."/>
            <person name="Roest Crollius H."/>
            <person name="Wincker P."/>
            <person name="Chourrout D."/>
        </authorList>
    </citation>
    <scope>NUCLEOTIDE SEQUENCE [LARGE SCALE GENOMIC DNA]</scope>
</reference>
<keyword evidence="6" id="KW-0156">Chromatin regulator</keyword>
<sequence>MPYKYHVPQKLINQRAATNGARKIARLRAQGADKHGFRMATGGVDMMVRVWIISHDRAGEISVNHKATLSRHEKGIGAVRFSPVTRNGRTVLASAADDSYILIWVCHPDGKPAPVFGADPDEDFGSELWKCESTLRGHIEDVVDLSWSANGKKLASCGIDNSVIVWDPWNKTKLAQLTNHTHYVQGVSVDPLGKLYASLSADRSMRCWVDRKKKTKKKDRFVSKAAVSKVIPTSEHEREVRLFWDDTLVGFVRRLQWCPVGLLLACPGAEIGAVSDPSRKGRKPKDQNNAKNADENAMETDVVTVQIKTSNEGGTKQKPERKNCVAIFTRRNLKKPMFLLNSPEPVLAVRWCPILYAPKVDPKTGMEKETILKIPFRMLLAAICESSVVLYDSHDFRPIARISDCHYANMTDAAWSNCGSHLMVSSRDGYLSTVYVDPLKMGPILGDSAAEMRAQLVPIINRRVKIEAFVKRRRANKKKEMILAAKEAEKAARKQARDEAKAAAKLERQKEKEAAKAAAKQALSIAAAFKKAEKAKKKEDSVKNLTTGMKKTKIVSPSISREMTTTNSKGQKVSKKRGRSPTTKKTTTSKSAARMLIDEAARRTAAAGSSTIKTAVEKNETVNTLIPKKKSKSVDINDKKRKSTFDEDEAESANKKRKAFDPALLTQKLEELNEDKTKSPKKAQQEQNSPIIIDENVELPEVPKADISASLPKPELPSKTASKNSSTASVASSSSSNSKNGEPTMTTPTNKVVKIAPIFLLSGKKKTPSTSSSSIVKSSSGGSVRKTETKKKMLVGAAKRHSKEIFSKLKQSNKIEKYTSPRSSADTTPVASAGPSSPRSLSPGPSKMLMPPIKSASSVGVANQDKNNVDNSPIIWSVDGDATPEFSKPTKKVKKKVKLTTISSNPSI</sequence>
<dbReference type="InterPro" id="IPR045145">
    <property type="entry name" value="PTHR15271"/>
</dbReference>
<protein>
    <recommendedName>
        <fullName evidence="12">CAF1B/HIR1 beta-propeller domain-containing protein</fullName>
    </recommendedName>
</protein>
<comment type="similarity">
    <text evidence="2">Belongs to the WD repeat HIR1 family.</text>
</comment>
<dbReference type="InParanoid" id="E4X030"/>
<keyword evidence="4" id="KW-0677">Repeat</keyword>
<evidence type="ECO:0000256" key="2">
    <source>
        <dbReference type="ARBA" id="ARBA00007306"/>
    </source>
</evidence>
<dbReference type="GO" id="GO:0006334">
    <property type="term" value="P:nucleosome assembly"/>
    <property type="evidence" value="ECO:0007669"/>
    <property type="project" value="TreeGrafter"/>
</dbReference>
<keyword evidence="10" id="KW-0175">Coiled coil</keyword>
<dbReference type="SMART" id="SM00320">
    <property type="entry name" value="WD40"/>
    <property type="match status" value="4"/>
</dbReference>
<feature type="compositionally biased region" description="Polar residues" evidence="11">
    <location>
        <begin position="741"/>
        <end position="750"/>
    </location>
</feature>
<dbReference type="InterPro" id="IPR055410">
    <property type="entry name" value="Beta-prop_CAF1B_HIR1"/>
</dbReference>
<evidence type="ECO:0000256" key="10">
    <source>
        <dbReference type="SAM" id="Coils"/>
    </source>
</evidence>
<feature type="compositionally biased region" description="Basic and acidic residues" evidence="11">
    <location>
        <begin position="668"/>
        <end position="678"/>
    </location>
</feature>
<organism evidence="13">
    <name type="scientific">Oikopleura dioica</name>
    <name type="common">Tunicate</name>
    <dbReference type="NCBI Taxonomy" id="34765"/>
    <lineage>
        <taxon>Eukaryota</taxon>
        <taxon>Metazoa</taxon>
        <taxon>Chordata</taxon>
        <taxon>Tunicata</taxon>
        <taxon>Appendicularia</taxon>
        <taxon>Copelata</taxon>
        <taxon>Oikopleuridae</taxon>
        <taxon>Oikopleura</taxon>
    </lineage>
</organism>
<keyword evidence="8" id="KW-0539">Nucleus</keyword>
<feature type="compositionally biased region" description="Low complexity" evidence="11">
    <location>
        <begin position="831"/>
        <end position="846"/>
    </location>
</feature>
<feature type="repeat" description="WD" evidence="9">
    <location>
        <begin position="69"/>
        <end position="104"/>
    </location>
</feature>
<gene>
    <name evidence="13" type="ORF">GSOID_T00015056001</name>
</gene>
<feature type="domain" description="CAF1B/HIR1 beta-propeller" evidence="12">
    <location>
        <begin position="318"/>
        <end position="436"/>
    </location>
</feature>
<feature type="compositionally biased region" description="Low complexity" evidence="11">
    <location>
        <begin position="580"/>
        <end position="591"/>
    </location>
</feature>
<dbReference type="InterPro" id="IPR001680">
    <property type="entry name" value="WD40_rpt"/>
</dbReference>
<feature type="compositionally biased region" description="Low complexity" evidence="11">
    <location>
        <begin position="718"/>
        <end position="740"/>
    </location>
</feature>
<feature type="repeat" description="WD" evidence="9">
    <location>
        <begin position="135"/>
        <end position="167"/>
    </location>
</feature>
<accession>E4X030</accession>
<evidence type="ECO:0000256" key="3">
    <source>
        <dbReference type="ARBA" id="ARBA00022574"/>
    </source>
</evidence>
<feature type="compositionally biased region" description="Basic and acidic residues" evidence="11">
    <location>
        <begin position="284"/>
        <end position="294"/>
    </location>
</feature>
<feature type="coiled-coil region" evidence="10">
    <location>
        <begin position="486"/>
        <end position="523"/>
    </location>
</feature>
<dbReference type="GO" id="GO:0005634">
    <property type="term" value="C:nucleus"/>
    <property type="evidence" value="ECO:0007669"/>
    <property type="project" value="UniProtKB-SubCell"/>
</dbReference>